<feature type="region of interest" description="Disordered" evidence="1">
    <location>
        <begin position="215"/>
        <end position="263"/>
    </location>
</feature>
<feature type="region of interest" description="Disordered" evidence="1">
    <location>
        <begin position="561"/>
        <end position="797"/>
    </location>
</feature>
<feature type="compositionally biased region" description="Basic and acidic residues" evidence="1">
    <location>
        <begin position="736"/>
        <end position="757"/>
    </location>
</feature>
<sequence>MSERVPAQNKNSATPSQTTQQSSPLFQQRPFTDERYESFGSNSNISKELEGIQPKTIRRSLNWQNIAIEAPSRSDGMSLPGGIQRQQEQPAPAIGHQVAADSAQKSALELSNSTISTDEQAQQPKIARARFDWRNISVEAPSRTGGDASPQPIQRQQETDPKEEKSAEESGNSTISTDAEAQKPKIARAGFNWRNISIEAPSRSGGEAFAGAIQRASEEEKKDIDLKPEAPAIGRQVSGSTEEKSAEESGNSTISTDGQAQQPKIARASFNWRNISIEAPSRGGASSTYPGGIQRQETSDEKEGEESNESLQMQSEGAIQAKCSECEQEEKEEQNNESIQTKLTVGAPGDKYEQEADSMAAKVMTMPDSAIKQPIQRQTEEETEAVQMQPLVNSITPLVQRSSGDEEEVQMKSGLQRASDGSSQASPSVENRLAGSKGGGSALPDDVRSFMEPRFGADFSSVRVHTDSTAVQMNKDLGAQAFAHGSDIYFGAGKSPGKNELTAHELTHTIQQGAAVRRKPKPEEEEKQPLQAKKLSSKTPEIQNKLATGVGAQIQAKADPGQILEQLKNTPPTSAPAAYGQAQAASAGALEAQKQQLQQSLPKIPAPTGLPAQKSGSKEAKGKGTAAAGNKETPATGAKQKSGQAAKGSKIQVKEAPPPRPIKATQLAGGNVGKPPAAGNGGAKSEQAGQSDPQLARSAQNELASVRLDSSQVSTKLGKAPTVDMTGDADPAQMDLEQRQSKEQVSKKKAEAAKEINQDFGENNIFPEDSKETLQASKALSAAKAPGGNKGKVPVVPGEVAGQLNQSLAPALKERIGAEQQKYTVGKQKFDKDTAKAKTDSDKEIAKLNQETKQKQLKEQQLAKSEVQASKQEWQTELTKAEKDYQDKAGKATQDQKKKIDQEKQKGEQEASKHIAEAEKKAEQEKQKAEKEADQKKGESEKESGGFLGWVKSAATAVIDGLKKAVNFIYDNLRKAVKFIFEQAIKLATAVIDLARKAIVGLIQGLGTILKGLVNVVFAAFPEIAKKINSKIDKAIKAAVKAVNAAADLLKKGVKAALDFLAKALDTLLAGIQALYNAAFDAIGKVIEALRKLLEGLGNLVAAAKQMPGHFMGQLSEEVLGMNLTEPLPFERSKEDCAKCDAPATAKGGEATAKGGDDKAALLNKTQFAEDDFALDSVAPFDVDPEFIASLNLQQGGDVEFGESNDPANSMEAIKAELAGGETEGNAPAGAAAGGEKAVGGCCDDEQTAEAKLQEMMAQKPEGAEGTQKQGKPAQQGDIPANMKTIGPLSVGQRAKYMSHQMIQGVKQWFSANWPKLLAGAIAALAAFVGLNILTGGAIMAALPALMQVVAVVMGGVALANIAGHIGNYLSQGWAGNIGGAAKSLARGLAAGAVELVFALLFNAGAVIKAIKGGLKGTAKAATGAAKNTVKATVKSVKELGQIGAKGAKTALKNGKIMLSGVKGGFAKGAKSLDDLASRLVGKLRFNKFKIRRQGFRIQLLGHINPWVLLADGSVEFVESTKLPKGSRRPKVGEVVKVNEQDAIVVGIRNVASKDVEGLQEVLPRLQQVVEGKAGSQKFLYLHELLGSKGLRNLATKTDDEILAAFKTAEVAAQNPRLRRLLIERPALFEKLAKNPEAVNTLQQALDDVSKEGAENLASVGTRTPKDTPLTPNQRQISEEIQTTLPREKPTQPGYDPQLSRDEYLDELYRQAKEADQELRPLTERLAEITGGKPGFRKGLKGRERSLDKVLEYEKEGANASRLVDIAGSKIVFNSLDDLYAALDQIRREIESLPTIDIAQIKDRFIKPQGSGYRDILMNLKMTNKHIAEFRLHLQQFDEVAAIEHDLYDVIRTMETLAEQASRALTTQETAIEAAIKRQTQQMYDDALKRALGENPR</sequence>
<dbReference type="CDD" id="cd06503">
    <property type="entry name" value="ATP-synt_Fo_b"/>
    <property type="match status" value="1"/>
</dbReference>
<feature type="compositionally biased region" description="Low complexity" evidence="1">
    <location>
        <begin position="575"/>
        <end position="595"/>
    </location>
</feature>
<feature type="region of interest" description="Disordered" evidence="1">
    <location>
        <begin position="510"/>
        <end position="547"/>
    </location>
</feature>
<feature type="compositionally biased region" description="Basic and acidic residues" evidence="1">
    <location>
        <begin position="216"/>
        <end position="228"/>
    </location>
</feature>
<dbReference type="InterPro" id="IPR025295">
    <property type="entry name" value="eCIS_core_dom"/>
</dbReference>
<feature type="region of interest" description="Disordered" evidence="1">
    <location>
        <begin position="885"/>
        <end position="944"/>
    </location>
</feature>
<feature type="compositionally biased region" description="Polar residues" evidence="1">
    <location>
        <begin position="687"/>
        <end position="715"/>
    </location>
</feature>
<feature type="compositionally biased region" description="Low complexity" evidence="1">
    <location>
        <begin position="623"/>
        <end position="633"/>
    </location>
</feature>
<feature type="compositionally biased region" description="Low complexity" evidence="1">
    <location>
        <begin position="14"/>
        <end position="24"/>
    </location>
</feature>
<keyword evidence="5" id="KW-1185">Reference proteome</keyword>
<protein>
    <submittedName>
        <fullName evidence="4">OmpA/MotB domain-containing protein</fullName>
    </submittedName>
</protein>
<dbReference type="Proteomes" id="UP001050975">
    <property type="component" value="Unassembled WGS sequence"/>
</dbReference>
<organism evidence="4 5">
    <name type="scientific">Microseira wollei NIES-4236</name>
    <dbReference type="NCBI Taxonomy" id="2530354"/>
    <lineage>
        <taxon>Bacteria</taxon>
        <taxon>Bacillati</taxon>
        <taxon>Cyanobacteriota</taxon>
        <taxon>Cyanophyceae</taxon>
        <taxon>Oscillatoriophycideae</taxon>
        <taxon>Aerosakkonematales</taxon>
        <taxon>Aerosakkonemataceae</taxon>
        <taxon>Microseira</taxon>
    </lineage>
</organism>
<feature type="transmembrane region" description="Helical" evidence="2">
    <location>
        <begin position="1317"/>
        <end position="1339"/>
    </location>
</feature>
<accession>A0AAV3X1Z6</accession>
<feature type="region of interest" description="Disordered" evidence="1">
    <location>
        <begin position="819"/>
        <end position="872"/>
    </location>
</feature>
<feature type="compositionally biased region" description="Polar residues" evidence="1">
    <location>
        <begin position="419"/>
        <end position="429"/>
    </location>
</feature>
<keyword evidence="2" id="KW-0812">Transmembrane</keyword>
<feature type="transmembrane region" description="Helical" evidence="2">
    <location>
        <begin position="1345"/>
        <end position="1364"/>
    </location>
</feature>
<keyword evidence="2" id="KW-1133">Transmembrane helix</keyword>
<feature type="compositionally biased region" description="Polar residues" evidence="1">
    <location>
        <begin position="169"/>
        <end position="179"/>
    </location>
</feature>
<feature type="compositionally biased region" description="Polar residues" evidence="1">
    <location>
        <begin position="390"/>
        <end position="402"/>
    </location>
</feature>
<reference evidence="4" key="1">
    <citation type="submission" date="2019-10" db="EMBL/GenBank/DDBJ databases">
        <title>Draft genome sequece of Microseira wollei NIES-4236.</title>
        <authorList>
            <person name="Yamaguchi H."/>
            <person name="Suzuki S."/>
            <person name="Kawachi M."/>
        </authorList>
    </citation>
    <scope>NUCLEOTIDE SEQUENCE</scope>
    <source>
        <strain evidence="4">NIES-4236</strain>
    </source>
</reference>
<feature type="region of interest" description="Disordered" evidence="1">
    <location>
        <begin position="278"/>
        <end position="447"/>
    </location>
</feature>
<gene>
    <name evidence="4" type="ORF">MiSe_07060</name>
</gene>
<evidence type="ECO:0000256" key="2">
    <source>
        <dbReference type="SAM" id="Phobius"/>
    </source>
</evidence>
<feature type="compositionally biased region" description="Low complexity" evidence="1">
    <location>
        <begin position="774"/>
        <end position="797"/>
    </location>
</feature>
<dbReference type="InterPro" id="IPR007685">
    <property type="entry name" value="RelA_SpoT"/>
</dbReference>
<dbReference type="SUPFAM" id="SSF81301">
    <property type="entry name" value="Nucleotidyltransferase"/>
    <property type="match status" value="1"/>
</dbReference>
<dbReference type="GO" id="GO:0015969">
    <property type="term" value="P:guanosine tetraphosphate metabolic process"/>
    <property type="evidence" value="ECO:0007669"/>
    <property type="project" value="InterPro"/>
</dbReference>
<proteinExistence type="predicted"/>
<feature type="compositionally biased region" description="Polar residues" evidence="1">
    <location>
        <begin position="248"/>
        <end position="262"/>
    </location>
</feature>
<feature type="compositionally biased region" description="Basic and acidic residues" evidence="1">
    <location>
        <begin position="828"/>
        <end position="858"/>
    </location>
</feature>
<evidence type="ECO:0000256" key="1">
    <source>
        <dbReference type="SAM" id="MobiDB-lite"/>
    </source>
</evidence>
<dbReference type="InterPro" id="IPR043519">
    <property type="entry name" value="NT_sf"/>
</dbReference>
<evidence type="ECO:0000313" key="4">
    <source>
        <dbReference type="EMBL" id="GET35958.1"/>
    </source>
</evidence>
<feature type="compositionally biased region" description="Polar residues" evidence="1">
    <location>
        <begin position="103"/>
        <end position="123"/>
    </location>
</feature>
<feature type="region of interest" description="Disordered" evidence="1">
    <location>
        <begin position="1258"/>
        <end position="1282"/>
    </location>
</feature>
<feature type="compositionally biased region" description="Polar residues" evidence="1">
    <location>
        <begin position="537"/>
        <end position="546"/>
    </location>
</feature>
<comment type="caution">
    <text evidence="4">The sequence shown here is derived from an EMBL/GenBank/DDBJ whole genome shotgun (WGS) entry which is preliminary data.</text>
</comment>
<evidence type="ECO:0000313" key="5">
    <source>
        <dbReference type="Proteomes" id="UP001050975"/>
    </source>
</evidence>
<keyword evidence="2" id="KW-0472">Membrane</keyword>
<dbReference type="EMBL" id="BLAY01000006">
    <property type="protein sequence ID" value="GET35958.1"/>
    <property type="molecule type" value="Genomic_DNA"/>
</dbReference>
<feature type="compositionally biased region" description="Basic and acidic residues" evidence="1">
    <location>
        <begin position="157"/>
        <end position="168"/>
    </location>
</feature>
<feature type="region of interest" description="Disordered" evidence="1">
    <location>
        <begin position="72"/>
        <end position="186"/>
    </location>
</feature>
<evidence type="ECO:0000259" key="3">
    <source>
        <dbReference type="SMART" id="SM00954"/>
    </source>
</evidence>
<dbReference type="Pfam" id="PF13699">
    <property type="entry name" value="eCIS_core"/>
    <property type="match status" value="1"/>
</dbReference>
<dbReference type="RefSeq" id="WP_226574892.1">
    <property type="nucleotide sequence ID" value="NZ_BLAY01000006.1"/>
</dbReference>
<name>A0AAV3X1Z6_9CYAN</name>
<feature type="region of interest" description="Disordered" evidence="1">
    <location>
        <begin position="1"/>
        <end position="55"/>
    </location>
</feature>
<dbReference type="SMART" id="SM00954">
    <property type="entry name" value="RelA_SpoT"/>
    <property type="match status" value="1"/>
</dbReference>
<dbReference type="Gene3D" id="3.30.460.10">
    <property type="entry name" value="Beta Polymerase, domain 2"/>
    <property type="match status" value="1"/>
</dbReference>
<feature type="transmembrane region" description="Helical" evidence="2">
    <location>
        <begin position="1385"/>
        <end position="1408"/>
    </location>
</feature>
<feature type="transmembrane region" description="Helical" evidence="2">
    <location>
        <begin position="998"/>
        <end position="1021"/>
    </location>
</feature>
<feature type="domain" description="RelA/SpoT" evidence="3">
    <location>
        <begin position="1742"/>
        <end position="1852"/>
    </location>
</feature>